<evidence type="ECO:0000256" key="6">
    <source>
        <dbReference type="ARBA" id="ARBA00022670"/>
    </source>
</evidence>
<evidence type="ECO:0000313" key="12">
    <source>
        <dbReference type="Proteomes" id="UP000292927"/>
    </source>
</evidence>
<evidence type="ECO:0000256" key="2">
    <source>
        <dbReference type="ARBA" id="ARBA00002280"/>
    </source>
</evidence>
<reference evidence="11 12" key="1">
    <citation type="submission" date="2019-02" db="EMBL/GenBank/DDBJ databases">
        <title>Genomic Encyclopedia of Type Strains, Phase IV (KMG-IV): sequencing the most valuable type-strain genomes for metagenomic binning, comparative biology and taxonomic classification.</title>
        <authorList>
            <person name="Goeker M."/>
        </authorList>
    </citation>
    <scope>NUCLEOTIDE SEQUENCE [LARGE SCALE GENOMIC DNA]</scope>
    <source>
        <strain evidence="11 12">DSM 29486</strain>
    </source>
</reference>
<dbReference type="GO" id="GO:0006508">
    <property type="term" value="P:proteolysis"/>
    <property type="evidence" value="ECO:0007669"/>
    <property type="project" value="UniProtKB-KW"/>
</dbReference>
<name>A0A4Q7NZQ8_9FIRM</name>
<comment type="function">
    <text evidence="2 9">Removes 5-oxoproline from various penultimate amino acid residues except L-proline.</text>
</comment>
<keyword evidence="8 9" id="KW-0788">Thiol protease</keyword>
<dbReference type="NCBIfam" id="TIGR00504">
    <property type="entry name" value="pyro_pdase"/>
    <property type="match status" value="1"/>
</dbReference>
<dbReference type="GO" id="GO:0005829">
    <property type="term" value="C:cytosol"/>
    <property type="evidence" value="ECO:0007669"/>
    <property type="project" value="InterPro"/>
</dbReference>
<evidence type="ECO:0000256" key="1">
    <source>
        <dbReference type="ARBA" id="ARBA00001770"/>
    </source>
</evidence>
<feature type="active site" evidence="9">
    <location>
        <position position="165"/>
    </location>
</feature>
<evidence type="ECO:0000256" key="5">
    <source>
        <dbReference type="ARBA" id="ARBA00022490"/>
    </source>
</evidence>
<dbReference type="Proteomes" id="UP000292927">
    <property type="component" value="Unassembled WGS sequence"/>
</dbReference>
<dbReference type="FunFam" id="3.40.630.20:FF:000001">
    <property type="entry name" value="Pyrrolidone-carboxylate peptidase"/>
    <property type="match status" value="1"/>
</dbReference>
<proteinExistence type="inferred from homology"/>
<dbReference type="PIRSF" id="PIRSF015592">
    <property type="entry name" value="Prld-crbxl_pptds"/>
    <property type="match status" value="1"/>
</dbReference>
<dbReference type="InterPro" id="IPR036440">
    <property type="entry name" value="Peptidase_C15-like_sf"/>
</dbReference>
<dbReference type="GO" id="GO:0016920">
    <property type="term" value="F:pyroglutamyl-peptidase activity"/>
    <property type="evidence" value="ECO:0007669"/>
    <property type="project" value="UniProtKB-UniRule"/>
</dbReference>
<dbReference type="InterPro" id="IPR033694">
    <property type="entry name" value="PGPEP1_Cys_AS"/>
</dbReference>
<dbReference type="PANTHER" id="PTHR23402">
    <property type="entry name" value="PROTEASE FAMILY C15 PYROGLUTAMYL-PEPTIDASE I-RELATED"/>
    <property type="match status" value="1"/>
</dbReference>
<dbReference type="Gene3D" id="3.40.630.20">
    <property type="entry name" value="Peptidase C15, pyroglutamyl peptidase I-like"/>
    <property type="match status" value="1"/>
</dbReference>
<dbReference type="SUPFAM" id="SSF53182">
    <property type="entry name" value="Pyrrolidone carboxyl peptidase (pyroglutamate aminopeptidase)"/>
    <property type="match status" value="1"/>
</dbReference>
<feature type="active site" evidence="9">
    <location>
        <position position="78"/>
    </location>
</feature>
<comment type="caution">
    <text evidence="11">The sequence shown here is derived from an EMBL/GenBank/DDBJ whole genome shotgun (WGS) entry which is preliminary data.</text>
</comment>
<dbReference type="InterPro" id="IPR000816">
    <property type="entry name" value="Peptidase_C15"/>
</dbReference>
<dbReference type="NCBIfam" id="NF009676">
    <property type="entry name" value="PRK13197.1"/>
    <property type="match status" value="1"/>
</dbReference>
<evidence type="ECO:0000256" key="10">
    <source>
        <dbReference type="PROSITE-ProRule" id="PRU10077"/>
    </source>
</evidence>
<dbReference type="EC" id="3.4.19.3" evidence="9"/>
<dbReference type="Pfam" id="PF01470">
    <property type="entry name" value="Peptidase_C15"/>
    <property type="match status" value="1"/>
</dbReference>
<evidence type="ECO:0000256" key="7">
    <source>
        <dbReference type="ARBA" id="ARBA00022801"/>
    </source>
</evidence>
<dbReference type="PANTHER" id="PTHR23402:SF1">
    <property type="entry name" value="PYROGLUTAMYL-PEPTIDASE I"/>
    <property type="match status" value="1"/>
</dbReference>
<comment type="catalytic activity">
    <reaction evidence="1 9 10">
        <text>Release of an N-terminal pyroglutamyl group from a polypeptide, the second amino acid generally not being Pro.</text>
        <dbReference type="EC" id="3.4.19.3"/>
    </reaction>
</comment>
<accession>A0A4Q7NZQ8</accession>
<dbReference type="CDD" id="cd00501">
    <property type="entry name" value="Peptidase_C15"/>
    <property type="match status" value="1"/>
</dbReference>
<keyword evidence="6 9" id="KW-0645">Protease</keyword>
<dbReference type="EMBL" id="SGXF01000007">
    <property type="protein sequence ID" value="RZS92844.1"/>
    <property type="molecule type" value="Genomic_DNA"/>
</dbReference>
<dbReference type="HAMAP" id="MF_00417">
    <property type="entry name" value="Pyrrolid_peptidase"/>
    <property type="match status" value="1"/>
</dbReference>
<gene>
    <name evidence="9" type="primary">pcp</name>
    <name evidence="11" type="ORF">EV209_2920</name>
</gene>
<keyword evidence="5 9" id="KW-0963">Cytoplasm</keyword>
<feature type="active site" evidence="9 10">
    <location>
        <position position="141"/>
    </location>
</feature>
<dbReference type="OrthoDB" id="9779738at2"/>
<comment type="similarity">
    <text evidence="4 9">Belongs to the peptidase C15 family.</text>
</comment>
<sequence>MKVLVTGFEPFGGSAVNASWEAVRRLPDKIGGAEICKLRLPVVFGEAGAILSRCMKEERPDAVISVGQAEGRDKITPERIAVNLRDARIPDNRGNQPQEESVVPEGPDGIFATIPVKRIAEALRAAGIPAGVSGSAGTYVCNDVMYQALWSAGEMDSRPAAGFIHVPGLSAGENAPEEKRPGMDLDCMVRGLVIAVEEITGYQ</sequence>
<evidence type="ECO:0000256" key="3">
    <source>
        <dbReference type="ARBA" id="ARBA00004496"/>
    </source>
</evidence>
<dbReference type="InterPro" id="IPR016125">
    <property type="entry name" value="Peptidase_C15-like"/>
</dbReference>
<keyword evidence="12" id="KW-1185">Reference proteome</keyword>
<comment type="subunit">
    <text evidence="9">Homotetramer.</text>
</comment>
<evidence type="ECO:0000256" key="9">
    <source>
        <dbReference type="HAMAP-Rule" id="MF_00417"/>
    </source>
</evidence>
<dbReference type="AlphaFoldDB" id="A0A4Q7NZQ8"/>
<comment type="subcellular location">
    <subcellularLocation>
        <location evidence="3 9">Cytoplasm</location>
    </subcellularLocation>
</comment>
<keyword evidence="7 9" id="KW-0378">Hydrolase</keyword>
<dbReference type="PRINTS" id="PR00706">
    <property type="entry name" value="PYROGLUPTASE"/>
</dbReference>
<dbReference type="PROSITE" id="PS01334">
    <property type="entry name" value="PYRASE_CYS"/>
    <property type="match status" value="1"/>
</dbReference>
<organism evidence="11 12">
    <name type="scientific">Cuneatibacter caecimuris</name>
    <dbReference type="NCBI Taxonomy" id="1796618"/>
    <lineage>
        <taxon>Bacteria</taxon>
        <taxon>Bacillati</taxon>
        <taxon>Bacillota</taxon>
        <taxon>Clostridia</taxon>
        <taxon>Lachnospirales</taxon>
        <taxon>Lachnospiraceae</taxon>
        <taxon>Cuneatibacter</taxon>
    </lineage>
</organism>
<evidence type="ECO:0000256" key="4">
    <source>
        <dbReference type="ARBA" id="ARBA00006641"/>
    </source>
</evidence>
<evidence type="ECO:0000313" key="11">
    <source>
        <dbReference type="EMBL" id="RZS92844.1"/>
    </source>
</evidence>
<dbReference type="RefSeq" id="WP_130436158.1">
    <property type="nucleotide sequence ID" value="NZ_SGXF01000007.1"/>
</dbReference>
<protein>
    <recommendedName>
        <fullName evidence="9">Pyrrolidone-carboxylate peptidase</fullName>
        <ecNumber evidence="9">3.4.19.3</ecNumber>
    </recommendedName>
    <alternativeName>
        <fullName evidence="9">5-oxoprolyl-peptidase</fullName>
    </alternativeName>
    <alternativeName>
        <fullName evidence="9">Pyroglutamyl-peptidase I</fullName>
        <shortName evidence="9">PGP-I</shortName>
        <shortName evidence="9">Pyrase</shortName>
    </alternativeName>
</protein>
<evidence type="ECO:0000256" key="8">
    <source>
        <dbReference type="ARBA" id="ARBA00022807"/>
    </source>
</evidence>
<dbReference type="InterPro" id="IPR029762">
    <property type="entry name" value="PGP-I_bact-type"/>
</dbReference>